<name>A0A8X6JN94_TRICU</name>
<proteinExistence type="predicted"/>
<dbReference type="AlphaFoldDB" id="A0A8X6JN94"/>
<dbReference type="EMBL" id="BMAO01039567">
    <property type="protein sequence ID" value="GFR32378.1"/>
    <property type="molecule type" value="Genomic_DNA"/>
</dbReference>
<evidence type="ECO:0000313" key="2">
    <source>
        <dbReference type="EMBL" id="GFR32378.1"/>
    </source>
</evidence>
<reference evidence="2" key="1">
    <citation type="submission" date="2020-07" db="EMBL/GenBank/DDBJ databases">
        <title>Multicomponent nature underlies the extraordinary mechanical properties of spider dragline silk.</title>
        <authorList>
            <person name="Kono N."/>
            <person name="Nakamura H."/>
            <person name="Mori M."/>
            <person name="Yoshida Y."/>
            <person name="Ohtoshi R."/>
            <person name="Malay A.D."/>
            <person name="Moran D.A.P."/>
            <person name="Tomita M."/>
            <person name="Numata K."/>
            <person name="Arakawa K."/>
        </authorList>
    </citation>
    <scope>NUCLEOTIDE SEQUENCE</scope>
</reference>
<protein>
    <submittedName>
        <fullName evidence="2">Uncharacterized protein</fullName>
    </submittedName>
</protein>
<gene>
    <name evidence="2" type="ORF">TNCT_296781</name>
</gene>
<sequence>MVNFKNGFQRKAICLKVPSLPSVFIKNAASPDSGYGSRAFSETSPADPLSPNGATGLSEHHPLFRETIRNFRQ</sequence>
<feature type="region of interest" description="Disordered" evidence="1">
    <location>
        <begin position="31"/>
        <end position="73"/>
    </location>
</feature>
<feature type="compositionally biased region" description="Basic and acidic residues" evidence="1">
    <location>
        <begin position="58"/>
        <end position="73"/>
    </location>
</feature>
<evidence type="ECO:0000313" key="3">
    <source>
        <dbReference type="Proteomes" id="UP000887116"/>
    </source>
</evidence>
<accession>A0A8X6JN94</accession>
<evidence type="ECO:0000256" key="1">
    <source>
        <dbReference type="SAM" id="MobiDB-lite"/>
    </source>
</evidence>
<dbReference type="Proteomes" id="UP000887116">
    <property type="component" value="Unassembled WGS sequence"/>
</dbReference>
<keyword evidence="3" id="KW-1185">Reference proteome</keyword>
<comment type="caution">
    <text evidence="2">The sequence shown here is derived from an EMBL/GenBank/DDBJ whole genome shotgun (WGS) entry which is preliminary data.</text>
</comment>
<organism evidence="2 3">
    <name type="scientific">Trichonephila clavata</name>
    <name type="common">Joro spider</name>
    <name type="synonym">Nephila clavata</name>
    <dbReference type="NCBI Taxonomy" id="2740835"/>
    <lineage>
        <taxon>Eukaryota</taxon>
        <taxon>Metazoa</taxon>
        <taxon>Ecdysozoa</taxon>
        <taxon>Arthropoda</taxon>
        <taxon>Chelicerata</taxon>
        <taxon>Arachnida</taxon>
        <taxon>Araneae</taxon>
        <taxon>Araneomorphae</taxon>
        <taxon>Entelegynae</taxon>
        <taxon>Araneoidea</taxon>
        <taxon>Nephilidae</taxon>
        <taxon>Trichonephila</taxon>
    </lineage>
</organism>